<dbReference type="Proteomes" id="UP000325218">
    <property type="component" value="Unassembled WGS sequence"/>
</dbReference>
<gene>
    <name evidence="3" type="ORF">FRY98_19660</name>
</gene>
<dbReference type="AlphaFoldDB" id="A0A5D0CNU4"/>
<feature type="chain" id="PRO_5039708027" description="DUF4767 domain-containing protein" evidence="2">
    <location>
        <begin position="19"/>
        <end position="351"/>
    </location>
</feature>
<dbReference type="PROSITE" id="PS51257">
    <property type="entry name" value="PROKAR_LIPOPROTEIN"/>
    <property type="match status" value="1"/>
</dbReference>
<protein>
    <recommendedName>
        <fullName evidence="5">DUF4767 domain-containing protein</fullName>
    </recommendedName>
</protein>
<keyword evidence="2" id="KW-0732">Signal</keyword>
<proteinExistence type="predicted"/>
<evidence type="ECO:0008006" key="5">
    <source>
        <dbReference type="Google" id="ProtNLM"/>
    </source>
</evidence>
<accession>A0A5D0CNU4</accession>
<feature type="signal peptide" evidence="2">
    <location>
        <begin position="1"/>
        <end position="18"/>
    </location>
</feature>
<keyword evidence="4" id="KW-1185">Reference proteome</keyword>
<evidence type="ECO:0000313" key="4">
    <source>
        <dbReference type="Proteomes" id="UP000325218"/>
    </source>
</evidence>
<sequence length="351" mass="39396">MRTSKVCLSFILIAGLFAGCGSKEKAPSESSAPNPPAQEAAAQTTKDPGVVTGARETILDMYRAASTGNQETFLKIAEGYANSTAESPSETMGNLAELFEMKGGAEGITLEEATKEQLAPFYLARIEEQFGPYGEKAVVVIEWSLSHDTEPMAWIVERRDQENRVIRRDLDLEEGSKFTFFERKETGQTAQQPGKSANSGGGQDQVSLTDIMRGSPYNTIVALYEAALNGDKDVFENITQFSTEKIHSSWMAERVMKAGSTGGLRIEEIDKAWIKADLRDKMAKEYGEDFALMVEWEKDDYAQLFILKKVNGAYYVMWHEDENKDGFLDYYVNEKYEYDMSIFDEENVDYE</sequence>
<comment type="caution">
    <text evidence="3">The sequence shown here is derived from an EMBL/GenBank/DDBJ whole genome shotgun (WGS) entry which is preliminary data.</text>
</comment>
<evidence type="ECO:0000256" key="2">
    <source>
        <dbReference type="SAM" id="SignalP"/>
    </source>
</evidence>
<evidence type="ECO:0000256" key="1">
    <source>
        <dbReference type="SAM" id="MobiDB-lite"/>
    </source>
</evidence>
<evidence type="ECO:0000313" key="3">
    <source>
        <dbReference type="EMBL" id="TYA11372.1"/>
    </source>
</evidence>
<organism evidence="3 4">
    <name type="scientific">Paenibacillus faecis</name>
    <dbReference type="NCBI Taxonomy" id="862114"/>
    <lineage>
        <taxon>Bacteria</taxon>
        <taxon>Bacillati</taxon>
        <taxon>Bacillota</taxon>
        <taxon>Bacilli</taxon>
        <taxon>Bacillales</taxon>
        <taxon>Paenibacillaceae</taxon>
        <taxon>Paenibacillus</taxon>
    </lineage>
</organism>
<feature type="compositionally biased region" description="Low complexity" evidence="1">
    <location>
        <begin position="28"/>
        <end position="43"/>
    </location>
</feature>
<feature type="compositionally biased region" description="Polar residues" evidence="1">
    <location>
        <begin position="187"/>
        <end position="207"/>
    </location>
</feature>
<name>A0A5D0CNU4_9BACL</name>
<dbReference type="OrthoDB" id="1417715at1239"/>
<reference evidence="3 4" key="1">
    <citation type="submission" date="2019-08" db="EMBL/GenBank/DDBJ databases">
        <title>Genome sequencing of Paenibacillus faecis DSM 23593(T).</title>
        <authorList>
            <person name="Kook J.-K."/>
            <person name="Park S.-N."/>
            <person name="Lim Y.K."/>
        </authorList>
    </citation>
    <scope>NUCLEOTIDE SEQUENCE [LARGE SCALE GENOMIC DNA]</scope>
    <source>
        <strain evidence="3 4">DSM 23593</strain>
    </source>
</reference>
<dbReference type="EMBL" id="VSDO01000004">
    <property type="protein sequence ID" value="TYA11372.1"/>
    <property type="molecule type" value="Genomic_DNA"/>
</dbReference>
<dbReference type="RefSeq" id="WP_148455138.1">
    <property type="nucleotide sequence ID" value="NZ_VSDO01000004.1"/>
</dbReference>
<feature type="region of interest" description="Disordered" evidence="1">
    <location>
        <begin position="182"/>
        <end position="207"/>
    </location>
</feature>
<feature type="region of interest" description="Disordered" evidence="1">
    <location>
        <begin position="24"/>
        <end position="49"/>
    </location>
</feature>